<dbReference type="Pfam" id="PF21238">
    <property type="entry name" value="Pus10_C"/>
    <property type="match status" value="1"/>
</dbReference>
<proteinExistence type="inferred from homology"/>
<dbReference type="SUPFAM" id="SSF55120">
    <property type="entry name" value="Pseudouridine synthase"/>
    <property type="match status" value="1"/>
</dbReference>
<evidence type="ECO:0000256" key="2">
    <source>
        <dbReference type="ARBA" id="ARBA00012787"/>
    </source>
</evidence>
<dbReference type="FunFam" id="3.30.70.3190:FF:000001">
    <property type="entry name" value="tRNA pseudouridine synthase Pus10"/>
    <property type="match status" value="1"/>
</dbReference>
<dbReference type="InterPro" id="IPR048741">
    <property type="entry name" value="Pus10-like_C"/>
</dbReference>
<sequence length="484" mass="55375">MISQKKPLALCEICVRQISGDADNVTKCENSFECQLCFGIMDQAMIDEVGEKVQEELEKLPYDSNSFILALNLPVGQTLREILVSRLRPDFNGTLVQVPHKVRNVDGYLKKLGSVSFICNVQIFKEPSFKYSGKRPTLSSDLQLMITFEQTESDLTDLQFLQKEFPNDFRVGKRNRYNHQEAPSSCSKQQLQQVTGRINEHIANKYIFSSPTRKCSFSLSFERDPVYVAGRYCKYSRCLPQSPWSEDKDAPREPGNSVSEKVCDILKKHFGASDSKFVTSGREDIDVRMLGTGRPFVVELRNCRITAPVRGLNYLETLKSIEESINSQKDIKINSLTRVARDVAEKLSVGEEDKRKQYCAYCYSILPISDEQFSTARSKIPLTIVQKTPVRVMKRRALLDRERTIFSMDFLKLDDHHFEVRLETQAGTYIKEFVHGDFGRTRPSLAELLGVEHGEVDILELDVEKVDLEWPPKLKEGQAPIKFR</sequence>
<comment type="similarity">
    <text evidence="1">Belongs to the pseudouridine synthase Pus10 family.</text>
</comment>
<evidence type="ECO:0000256" key="7">
    <source>
        <dbReference type="ARBA" id="ARBA00083669"/>
    </source>
</evidence>
<evidence type="ECO:0000256" key="6">
    <source>
        <dbReference type="ARBA" id="ARBA00079393"/>
    </source>
</evidence>
<evidence type="ECO:0000256" key="5">
    <source>
        <dbReference type="ARBA" id="ARBA00075270"/>
    </source>
</evidence>
<evidence type="ECO:0000256" key="4">
    <source>
        <dbReference type="ARBA" id="ARBA00023235"/>
    </source>
</evidence>
<dbReference type="FunFam" id="3.30.70.2510:FF:000001">
    <property type="entry name" value="tRNA pseudouridine synthase Pus10"/>
    <property type="match status" value="1"/>
</dbReference>
<evidence type="ECO:0000256" key="3">
    <source>
        <dbReference type="ARBA" id="ARBA00022694"/>
    </source>
</evidence>
<keyword evidence="3" id="KW-0819">tRNA processing</keyword>
<accession>E3MMS8</accession>
<dbReference type="eggNOG" id="KOG2364">
    <property type="taxonomic scope" value="Eukaryota"/>
</dbReference>
<dbReference type="GO" id="GO:0031119">
    <property type="term" value="P:tRNA pseudouridine synthesis"/>
    <property type="evidence" value="ECO:0007669"/>
    <property type="project" value="TreeGrafter"/>
</dbReference>
<reference evidence="9" key="1">
    <citation type="submission" date="2007-07" db="EMBL/GenBank/DDBJ databases">
        <title>PCAP assembly of the Caenorhabditis remanei genome.</title>
        <authorList>
            <consortium name="The Caenorhabditis remanei Sequencing Consortium"/>
            <person name="Wilson R.K."/>
        </authorList>
    </citation>
    <scope>NUCLEOTIDE SEQUENCE [LARGE SCALE GENOMIC DNA]</scope>
    <source>
        <strain evidence="9">PB4641</strain>
    </source>
</reference>
<dbReference type="STRING" id="31234.E3MMS8"/>
<dbReference type="EC" id="5.4.99.25" evidence="2"/>
<evidence type="ECO:0000313" key="10">
    <source>
        <dbReference type="Proteomes" id="UP000008281"/>
    </source>
</evidence>
<evidence type="ECO:0000256" key="1">
    <source>
        <dbReference type="ARBA" id="ARBA00009652"/>
    </source>
</evidence>
<dbReference type="FunCoup" id="E3MMS8">
    <property type="interactions" value="2185"/>
</dbReference>
<dbReference type="PANTHER" id="PTHR21568:SF0">
    <property type="entry name" value="TRNA PSEUDOURIDINE SYNTHASE PUS10"/>
    <property type="match status" value="1"/>
</dbReference>
<dbReference type="GO" id="GO:0003723">
    <property type="term" value="F:RNA binding"/>
    <property type="evidence" value="ECO:0007669"/>
    <property type="project" value="InterPro"/>
</dbReference>
<evidence type="ECO:0000313" key="9">
    <source>
        <dbReference type="EMBL" id="EFP05196.1"/>
    </source>
</evidence>
<gene>
    <name evidence="9" type="ORF">CRE_04020</name>
</gene>
<dbReference type="OrthoDB" id="271937at2759"/>
<dbReference type="InterPro" id="IPR020103">
    <property type="entry name" value="PsdUridine_synth_cat_dom_sf"/>
</dbReference>
<dbReference type="GO" id="GO:0160148">
    <property type="term" value="F:tRNA pseudouridine(55) synthase activity"/>
    <property type="evidence" value="ECO:0007669"/>
    <property type="project" value="UniProtKB-EC"/>
</dbReference>
<dbReference type="InterPro" id="IPR039894">
    <property type="entry name" value="Pus10-like"/>
</dbReference>
<evidence type="ECO:0000259" key="8">
    <source>
        <dbReference type="Pfam" id="PF21238"/>
    </source>
</evidence>
<keyword evidence="10" id="KW-1185">Reference proteome</keyword>
<dbReference type="InParanoid" id="E3MMS8"/>
<organism evidence="10">
    <name type="scientific">Caenorhabditis remanei</name>
    <name type="common">Caenorhabditis vulgaris</name>
    <dbReference type="NCBI Taxonomy" id="31234"/>
    <lineage>
        <taxon>Eukaryota</taxon>
        <taxon>Metazoa</taxon>
        <taxon>Ecdysozoa</taxon>
        <taxon>Nematoda</taxon>
        <taxon>Chromadorea</taxon>
        <taxon>Rhabditida</taxon>
        <taxon>Rhabditina</taxon>
        <taxon>Rhabditomorpha</taxon>
        <taxon>Rhabditoidea</taxon>
        <taxon>Rhabditidae</taxon>
        <taxon>Peloderinae</taxon>
        <taxon>Caenorhabditis</taxon>
    </lineage>
</organism>
<dbReference type="AlphaFoldDB" id="E3MMS8"/>
<name>E3MMS8_CAERE</name>
<protein>
    <recommendedName>
        <fullName evidence="2">tRNA pseudouridine(55) synthase</fullName>
        <ecNumber evidence="2">5.4.99.25</ecNumber>
    </recommendedName>
    <alternativeName>
        <fullName evidence="7">tRNA pseudouridine 55 synthase</fullName>
    </alternativeName>
    <alternativeName>
        <fullName evidence="5">tRNA pseudouridylate synthase</fullName>
    </alternativeName>
    <alternativeName>
        <fullName evidence="6">tRNA-uridine isomerase</fullName>
    </alternativeName>
</protein>
<dbReference type="EMBL" id="DS268458">
    <property type="protein sequence ID" value="EFP05196.1"/>
    <property type="molecule type" value="Genomic_DNA"/>
</dbReference>
<feature type="domain" description="Pus10-like C-terminal" evidence="8">
    <location>
        <begin position="227"/>
        <end position="467"/>
    </location>
</feature>
<dbReference type="Proteomes" id="UP000008281">
    <property type="component" value="Unassembled WGS sequence"/>
</dbReference>
<dbReference type="Gene3D" id="3.30.70.2510">
    <property type="match status" value="1"/>
</dbReference>
<keyword evidence="4" id="KW-0413">Isomerase</keyword>
<dbReference type="Gene3D" id="3.30.70.3190">
    <property type="match status" value="1"/>
</dbReference>
<dbReference type="PANTHER" id="PTHR21568">
    <property type="entry name" value="TRNA PSEUDOURIDINE SYNTHASE PUS10"/>
    <property type="match status" value="1"/>
</dbReference>
<dbReference type="OMA" id="WFALQRK"/>
<dbReference type="HOGENOM" id="CLU_028780_2_0_1"/>